<dbReference type="Proteomes" id="UP000034774">
    <property type="component" value="Unassembled WGS sequence"/>
</dbReference>
<dbReference type="AlphaFoldDB" id="A0A0G0P2R2"/>
<dbReference type="PROSITE" id="PS51318">
    <property type="entry name" value="TAT"/>
    <property type="match status" value="1"/>
</dbReference>
<evidence type="ECO:0000313" key="2">
    <source>
        <dbReference type="Proteomes" id="UP000034774"/>
    </source>
</evidence>
<protein>
    <recommendedName>
        <fullName evidence="3">Twin-arginine translocation signal domain-containing protein</fullName>
    </recommendedName>
</protein>
<evidence type="ECO:0008006" key="3">
    <source>
        <dbReference type="Google" id="ProtNLM"/>
    </source>
</evidence>
<dbReference type="InterPro" id="IPR006311">
    <property type="entry name" value="TAT_signal"/>
</dbReference>
<dbReference type="STRING" id="1618572.UT17_C0002G0057"/>
<dbReference type="EMBL" id="LBVU01000002">
    <property type="protein sequence ID" value="KKQ92394.1"/>
    <property type="molecule type" value="Genomic_DNA"/>
</dbReference>
<accession>A0A0G0P2R2</accession>
<reference evidence="1 2" key="1">
    <citation type="journal article" date="2015" name="Nature">
        <title>rRNA introns, odd ribosomes, and small enigmatic genomes across a large radiation of phyla.</title>
        <authorList>
            <person name="Brown C.T."/>
            <person name="Hug L.A."/>
            <person name="Thomas B.C."/>
            <person name="Sharon I."/>
            <person name="Castelle C.J."/>
            <person name="Singh A."/>
            <person name="Wilkins M.J."/>
            <person name="Williams K.H."/>
            <person name="Banfield J.F."/>
        </authorList>
    </citation>
    <scope>NUCLEOTIDE SEQUENCE [LARGE SCALE GENOMIC DNA]</scope>
</reference>
<dbReference type="NCBIfam" id="TIGR01409">
    <property type="entry name" value="TAT_signal_seq"/>
    <property type="match status" value="1"/>
</dbReference>
<comment type="caution">
    <text evidence="1">The sequence shown here is derived from an EMBL/GenBank/DDBJ whole genome shotgun (WGS) entry which is preliminary data.</text>
</comment>
<evidence type="ECO:0000313" key="1">
    <source>
        <dbReference type="EMBL" id="KKQ92394.1"/>
    </source>
</evidence>
<proteinExistence type="predicted"/>
<gene>
    <name evidence="1" type="ORF">UT17_C0002G0057</name>
</gene>
<sequence>MATEDDAKITRRDFLKFASLAFGGLAFAPLLRTKESVSNSNFEPYTSMLGTNGLTMVLDKNTKTLSLFEGQPDKMEINGIQLIQVTGQPKALVENFPLILSPEQPTKRAGVRKFSYQIEDVLIYSSLLANGTLGTKKYEEEKAKKQILIDANPNKFTSLDTNGNIVSGLYGKVTIEIGRNWDDSPRYGSVKVVSNDNTISRFFRMYPASPQITQPDEKFAESTGKGTYLIRAIPTARTTPEAPEPSVPDLGDPRYGQAIKALGPDRVQITEDQVLVDWEGTGNFVPAFWKDKNGNWKKRFLLRADGAENITAQGLRYSKLDNKQNSTHVGIVFSHQNIGFVDAILNGNLWEIDNPNGKEGKVIVSEALTQRGGVEELIAVTIAYDIGDGIDVSVPGGKKIGNVFDYSLKFKQGNQRYFQFRIKEDSSYEKYPVYIYNKPDIPANKEFVEGGRAPDILFTTGTGKL</sequence>
<name>A0A0G0P2R2_9BACT</name>
<organism evidence="1 2">
    <name type="scientific">Candidatus Woesebacteria bacterium GW2011_GWB1_39_10</name>
    <dbReference type="NCBI Taxonomy" id="1618572"/>
    <lineage>
        <taxon>Bacteria</taxon>
        <taxon>Candidatus Woeseibacteriota</taxon>
    </lineage>
</organism>
<dbReference type="InterPro" id="IPR019546">
    <property type="entry name" value="TAT_signal_bac_arc"/>
</dbReference>